<feature type="non-terminal residue" evidence="2">
    <location>
        <position position="1"/>
    </location>
</feature>
<feature type="transmembrane region" description="Helical" evidence="1">
    <location>
        <begin position="27"/>
        <end position="46"/>
    </location>
</feature>
<dbReference type="Proteomes" id="UP001328107">
    <property type="component" value="Unassembled WGS sequence"/>
</dbReference>
<organism evidence="2 3">
    <name type="scientific">Pristionchus mayeri</name>
    <dbReference type="NCBI Taxonomy" id="1317129"/>
    <lineage>
        <taxon>Eukaryota</taxon>
        <taxon>Metazoa</taxon>
        <taxon>Ecdysozoa</taxon>
        <taxon>Nematoda</taxon>
        <taxon>Chromadorea</taxon>
        <taxon>Rhabditida</taxon>
        <taxon>Rhabditina</taxon>
        <taxon>Diplogasteromorpha</taxon>
        <taxon>Diplogasteroidea</taxon>
        <taxon>Neodiplogasteridae</taxon>
        <taxon>Pristionchus</taxon>
    </lineage>
</organism>
<evidence type="ECO:0000313" key="2">
    <source>
        <dbReference type="EMBL" id="GMR33443.1"/>
    </source>
</evidence>
<feature type="transmembrane region" description="Helical" evidence="1">
    <location>
        <begin position="84"/>
        <end position="106"/>
    </location>
</feature>
<feature type="transmembrane region" description="Helical" evidence="1">
    <location>
        <begin position="52"/>
        <end position="72"/>
    </location>
</feature>
<dbReference type="AlphaFoldDB" id="A0AAN4Z3F3"/>
<evidence type="ECO:0000256" key="1">
    <source>
        <dbReference type="SAM" id="Phobius"/>
    </source>
</evidence>
<keyword evidence="1" id="KW-0472">Membrane</keyword>
<gene>
    <name evidence="2" type="ORF">PMAYCL1PPCAC_03638</name>
</gene>
<protein>
    <submittedName>
        <fullName evidence="2">Uncharacterized protein</fullName>
    </submittedName>
</protein>
<keyword evidence="1" id="KW-0812">Transmembrane</keyword>
<evidence type="ECO:0000313" key="3">
    <source>
        <dbReference type="Proteomes" id="UP001328107"/>
    </source>
</evidence>
<feature type="transmembrane region" description="Helical" evidence="1">
    <location>
        <begin position="134"/>
        <end position="160"/>
    </location>
</feature>
<sequence>PLLRATASEQREQRASWRLATPSSQNIVVLFLTANNLMYISGFYIYPANEFTIARSFFFFSLMVNFLAYYGIWQRKATPIFPCFLVYTITLIVDTIMCFFVFFFAFGTDYDRDAGYIHDRTSLDYVWSRSLARLLGYFSVCSAGVSIAYLIVLVLALAAIRREYGRDKEILKRVLPSAPPAYDV</sequence>
<name>A0AAN4Z3F3_9BILA</name>
<keyword evidence="1" id="KW-1133">Transmembrane helix</keyword>
<reference evidence="3" key="1">
    <citation type="submission" date="2022-10" db="EMBL/GenBank/DDBJ databases">
        <title>Genome assembly of Pristionchus species.</title>
        <authorList>
            <person name="Yoshida K."/>
            <person name="Sommer R.J."/>
        </authorList>
    </citation>
    <scope>NUCLEOTIDE SEQUENCE [LARGE SCALE GENOMIC DNA]</scope>
    <source>
        <strain evidence="3">RS5460</strain>
    </source>
</reference>
<proteinExistence type="predicted"/>
<keyword evidence="3" id="KW-1185">Reference proteome</keyword>
<dbReference type="EMBL" id="BTRK01000001">
    <property type="protein sequence ID" value="GMR33443.1"/>
    <property type="molecule type" value="Genomic_DNA"/>
</dbReference>
<comment type="caution">
    <text evidence="2">The sequence shown here is derived from an EMBL/GenBank/DDBJ whole genome shotgun (WGS) entry which is preliminary data.</text>
</comment>
<accession>A0AAN4Z3F3</accession>